<dbReference type="RefSeq" id="WP_246948398.1">
    <property type="nucleotide sequence ID" value="NZ_JALKII010000002.1"/>
</dbReference>
<sequence>MPEQSAFPWSSLPPQRPVDTAQIPDWDDRSPTGLARWWHTMAARRLAFHPDDAPEQVFNFVDGAPLFTPAACRKLRTVLAEMLAEHGAEVYQVAEQEVLAAMGRQEIISR</sequence>
<comment type="caution">
    <text evidence="2">The sequence shown here is derived from an EMBL/GenBank/DDBJ whole genome shotgun (WGS) entry which is preliminary data.</text>
</comment>
<evidence type="ECO:0000313" key="2">
    <source>
        <dbReference type="EMBL" id="MCK0536720.1"/>
    </source>
</evidence>
<feature type="region of interest" description="Disordered" evidence="1">
    <location>
        <begin position="1"/>
        <end position="27"/>
    </location>
</feature>
<name>A0ABT0E4H9_9GAMM</name>
<proteinExistence type="predicted"/>
<evidence type="ECO:0000313" key="3">
    <source>
        <dbReference type="Proteomes" id="UP001165524"/>
    </source>
</evidence>
<dbReference type="EMBL" id="JALKII010000002">
    <property type="protein sequence ID" value="MCK0536720.1"/>
    <property type="molecule type" value="Genomic_DNA"/>
</dbReference>
<keyword evidence="3" id="KW-1185">Reference proteome</keyword>
<reference evidence="2" key="1">
    <citation type="submission" date="2022-04" db="EMBL/GenBank/DDBJ databases">
        <title>Alcanivorax sp. CY1518 draft genome sequence.</title>
        <authorList>
            <person name="Zhao G."/>
            <person name="An M."/>
        </authorList>
    </citation>
    <scope>NUCLEOTIDE SEQUENCE</scope>
    <source>
        <strain evidence="2">CY1518</strain>
    </source>
</reference>
<gene>
    <name evidence="2" type="ORF">MU846_03270</name>
</gene>
<dbReference type="Proteomes" id="UP001165524">
    <property type="component" value="Unassembled WGS sequence"/>
</dbReference>
<evidence type="ECO:0000256" key="1">
    <source>
        <dbReference type="SAM" id="MobiDB-lite"/>
    </source>
</evidence>
<organism evidence="2 3">
    <name type="scientific">Alcanivorax quisquiliarum</name>
    <dbReference type="NCBI Taxonomy" id="2933565"/>
    <lineage>
        <taxon>Bacteria</taxon>
        <taxon>Pseudomonadati</taxon>
        <taxon>Pseudomonadota</taxon>
        <taxon>Gammaproteobacteria</taxon>
        <taxon>Oceanospirillales</taxon>
        <taxon>Alcanivoracaceae</taxon>
        <taxon>Alcanivorax</taxon>
    </lineage>
</organism>
<protein>
    <submittedName>
        <fullName evidence="2">Uncharacterized protein</fullName>
    </submittedName>
</protein>
<accession>A0ABT0E4H9</accession>